<dbReference type="GO" id="GO:0005634">
    <property type="term" value="C:nucleus"/>
    <property type="evidence" value="ECO:0007669"/>
    <property type="project" value="TreeGrafter"/>
</dbReference>
<feature type="compositionally biased region" description="Low complexity" evidence="4">
    <location>
        <begin position="396"/>
        <end position="406"/>
    </location>
</feature>
<evidence type="ECO:0000259" key="5">
    <source>
        <dbReference type="SMART" id="SM00547"/>
    </source>
</evidence>
<feature type="domain" description="RanBP2-type" evidence="5">
    <location>
        <begin position="454"/>
        <end position="478"/>
    </location>
</feature>
<dbReference type="SMART" id="SM00547">
    <property type="entry name" value="ZnF_RBZ"/>
    <property type="match status" value="2"/>
</dbReference>
<feature type="compositionally biased region" description="Basic and acidic residues" evidence="4">
    <location>
        <begin position="414"/>
        <end position="423"/>
    </location>
</feature>
<dbReference type="GO" id="GO:0008237">
    <property type="term" value="F:metallopeptidase activity"/>
    <property type="evidence" value="ECO:0007669"/>
    <property type="project" value="TreeGrafter"/>
</dbReference>
<dbReference type="Proteomes" id="UP001303373">
    <property type="component" value="Chromosome 12"/>
</dbReference>
<dbReference type="AlphaFoldDB" id="A0AAQ3MAK5"/>
<dbReference type="EMBL" id="CP138591">
    <property type="protein sequence ID" value="WPH04285.1"/>
    <property type="molecule type" value="Genomic_DNA"/>
</dbReference>
<dbReference type="PANTHER" id="PTHR46622:SF1">
    <property type="entry name" value="DNA-DEPENDENT METALLOPROTEASE WSS1"/>
    <property type="match status" value="1"/>
</dbReference>
<accession>A0AAQ3MAK5</accession>
<sequence length="536" mass="59325">MPLGFERVNERTQRPNANINFIKPLATTAPADQKIAQDFLERIAAQCFPIMKKHYLYVMALEEFPVNNEFLGRNFNAGEVIQLVLKDKSGRWLSFKFVQMVMMHELAHCKQMNHSKFFWKERNLYADNMKELWQKGYLGEGLWGRGKDLMTGQHVHDRMPEQAEIPEHLCGGTYRRARCKKRKRGNDGADEETTTYAERQQKRIARKFGNYGDGNALGEDDLVRGALEQGKRHYGKPKVAQSKRGRELRANAALARFEAAKNQAAESSEASLKGENSDSDWCSDDDDDDDDNFGTPGVIASESGLTANDGTVGSMVQVCGDEGETNKGGQNEIDELRMISSGQQWEEVAPKKGISNAEARNGKPTHQVEVVDLGDDSETESEASSETGRESNIQIPPVSSVKSSSKAENAPSLKHSEALERSFDPTAFPKPPEIVDHGRKMIPQPQSSATATLPLGICQICSLENESDSVICMACSHVLKPSLMRNHWRCTSDACKGTKYINPGDAGRCGVCGAQKPIVTDSRPVGVVSADVLRWD</sequence>
<keyword evidence="7" id="KW-1185">Reference proteome</keyword>
<evidence type="ECO:0000256" key="3">
    <source>
        <dbReference type="ARBA" id="ARBA00022833"/>
    </source>
</evidence>
<feature type="region of interest" description="Disordered" evidence="4">
    <location>
        <begin position="259"/>
        <end position="313"/>
    </location>
</feature>
<dbReference type="PANTHER" id="PTHR46622">
    <property type="entry name" value="DNA-DEPENDENT METALLOPROTEASE WSS1"/>
    <property type="match status" value="1"/>
</dbReference>
<evidence type="ECO:0000256" key="2">
    <source>
        <dbReference type="ARBA" id="ARBA00022771"/>
    </source>
</evidence>
<feature type="domain" description="RanBP2-type" evidence="5">
    <location>
        <begin position="486"/>
        <end position="515"/>
    </location>
</feature>
<feature type="region of interest" description="Disordered" evidence="4">
    <location>
        <begin position="341"/>
        <end position="434"/>
    </location>
</feature>
<keyword evidence="3" id="KW-0862">Zinc</keyword>
<evidence type="ECO:0000256" key="1">
    <source>
        <dbReference type="ARBA" id="ARBA00022723"/>
    </source>
</evidence>
<dbReference type="GO" id="GO:0008270">
    <property type="term" value="F:zinc ion binding"/>
    <property type="evidence" value="ECO:0007669"/>
    <property type="project" value="UniProtKB-KW"/>
</dbReference>
<dbReference type="Pfam" id="PF08325">
    <property type="entry name" value="WLM"/>
    <property type="match status" value="1"/>
</dbReference>
<dbReference type="InterPro" id="IPR053000">
    <property type="entry name" value="WSS1-like_metalloprotease"/>
</dbReference>
<feature type="compositionally biased region" description="Acidic residues" evidence="4">
    <location>
        <begin position="372"/>
        <end position="383"/>
    </location>
</feature>
<dbReference type="GO" id="GO:0006281">
    <property type="term" value="P:DNA repair"/>
    <property type="evidence" value="ECO:0007669"/>
    <property type="project" value="TreeGrafter"/>
</dbReference>
<keyword evidence="2" id="KW-0863">Zinc-finger</keyword>
<name>A0AAQ3MAK5_9PEZI</name>
<dbReference type="InterPro" id="IPR001876">
    <property type="entry name" value="Znf_RanBP2"/>
</dbReference>
<evidence type="ECO:0000313" key="6">
    <source>
        <dbReference type="EMBL" id="WPH04285.1"/>
    </source>
</evidence>
<keyword evidence="1" id="KW-0479">Metal-binding</keyword>
<dbReference type="Gene3D" id="3.30.2010.10">
    <property type="entry name" value="Metalloproteases ('zincins'), catalytic domain"/>
    <property type="match status" value="1"/>
</dbReference>
<proteinExistence type="predicted"/>
<evidence type="ECO:0000313" key="7">
    <source>
        <dbReference type="Proteomes" id="UP001303373"/>
    </source>
</evidence>
<feature type="compositionally biased region" description="Acidic residues" evidence="4">
    <location>
        <begin position="277"/>
        <end position="292"/>
    </location>
</feature>
<evidence type="ECO:0000256" key="4">
    <source>
        <dbReference type="SAM" id="MobiDB-lite"/>
    </source>
</evidence>
<dbReference type="InterPro" id="IPR013536">
    <property type="entry name" value="WLM_dom"/>
</dbReference>
<protein>
    <recommendedName>
        <fullName evidence="5">RanBP2-type domain-containing protein</fullName>
    </recommendedName>
</protein>
<reference evidence="6 7" key="1">
    <citation type="submission" date="2023-11" db="EMBL/GenBank/DDBJ databases">
        <title>An acidophilic fungus is an integral part of prey digestion in a carnivorous sundew plant.</title>
        <authorList>
            <person name="Tsai I.J."/>
        </authorList>
    </citation>
    <scope>NUCLEOTIDE SEQUENCE [LARGE SCALE GENOMIC DNA]</scope>
    <source>
        <strain evidence="6">169a</strain>
    </source>
</reference>
<gene>
    <name evidence="6" type="ORF">R9X50_00717400</name>
</gene>
<organism evidence="6 7">
    <name type="scientific">Acrodontium crateriforme</name>
    <dbReference type="NCBI Taxonomy" id="150365"/>
    <lineage>
        <taxon>Eukaryota</taxon>
        <taxon>Fungi</taxon>
        <taxon>Dikarya</taxon>
        <taxon>Ascomycota</taxon>
        <taxon>Pezizomycotina</taxon>
        <taxon>Dothideomycetes</taxon>
        <taxon>Dothideomycetidae</taxon>
        <taxon>Mycosphaerellales</taxon>
        <taxon>Teratosphaeriaceae</taxon>
        <taxon>Acrodontium</taxon>
    </lineage>
</organism>